<protein>
    <submittedName>
        <fullName evidence="1">Uncharacterized protein</fullName>
    </submittedName>
</protein>
<reference evidence="1" key="1">
    <citation type="submission" date="2014-11" db="EMBL/GenBank/DDBJ databases">
        <authorList>
            <person name="Amaro Gonzalez C."/>
        </authorList>
    </citation>
    <scope>NUCLEOTIDE SEQUENCE</scope>
</reference>
<name>A0A0E9S4A8_ANGAN</name>
<reference evidence="1" key="2">
    <citation type="journal article" date="2015" name="Fish Shellfish Immunol.">
        <title>Early steps in the European eel (Anguilla anguilla)-Vibrio vulnificus interaction in the gills: Role of the RtxA13 toxin.</title>
        <authorList>
            <person name="Callol A."/>
            <person name="Pajuelo D."/>
            <person name="Ebbesson L."/>
            <person name="Teles M."/>
            <person name="MacKenzie S."/>
            <person name="Amaro C."/>
        </authorList>
    </citation>
    <scope>NUCLEOTIDE SEQUENCE</scope>
</reference>
<evidence type="ECO:0000313" key="1">
    <source>
        <dbReference type="EMBL" id="JAH35495.1"/>
    </source>
</evidence>
<sequence length="29" mass="3285">MIECINISVTGTCQGRDTLKYIREKGIEL</sequence>
<organism evidence="1">
    <name type="scientific">Anguilla anguilla</name>
    <name type="common">European freshwater eel</name>
    <name type="synonym">Muraena anguilla</name>
    <dbReference type="NCBI Taxonomy" id="7936"/>
    <lineage>
        <taxon>Eukaryota</taxon>
        <taxon>Metazoa</taxon>
        <taxon>Chordata</taxon>
        <taxon>Craniata</taxon>
        <taxon>Vertebrata</taxon>
        <taxon>Euteleostomi</taxon>
        <taxon>Actinopterygii</taxon>
        <taxon>Neopterygii</taxon>
        <taxon>Teleostei</taxon>
        <taxon>Anguilliformes</taxon>
        <taxon>Anguillidae</taxon>
        <taxon>Anguilla</taxon>
    </lineage>
</organism>
<dbReference type="EMBL" id="GBXM01073082">
    <property type="protein sequence ID" value="JAH35495.1"/>
    <property type="molecule type" value="Transcribed_RNA"/>
</dbReference>
<accession>A0A0E9S4A8</accession>
<dbReference type="AlphaFoldDB" id="A0A0E9S4A8"/>
<proteinExistence type="predicted"/>